<proteinExistence type="inferred from homology"/>
<evidence type="ECO:0000259" key="2">
    <source>
        <dbReference type="Pfam" id="PF00582"/>
    </source>
</evidence>
<comment type="similarity">
    <text evidence="1">Belongs to the universal stress protein A family.</text>
</comment>
<accession>A0A7I7KW02</accession>
<gene>
    <name evidence="3" type="ORF">MCOO_18940</name>
</gene>
<dbReference type="AlphaFoldDB" id="A0A7I7KW02"/>
<dbReference type="SUPFAM" id="SSF52402">
    <property type="entry name" value="Adenine nucleotide alpha hydrolases-like"/>
    <property type="match status" value="2"/>
</dbReference>
<reference evidence="3 4" key="1">
    <citation type="journal article" date="2019" name="Emerg. Microbes Infect.">
        <title>Comprehensive subspecies identification of 175 nontuberculous mycobacteria species based on 7547 genomic profiles.</title>
        <authorList>
            <person name="Matsumoto Y."/>
            <person name="Kinjo T."/>
            <person name="Motooka D."/>
            <person name="Nabeya D."/>
            <person name="Jung N."/>
            <person name="Uechi K."/>
            <person name="Horii T."/>
            <person name="Iida T."/>
            <person name="Fujita J."/>
            <person name="Nakamura S."/>
        </authorList>
    </citation>
    <scope>NUCLEOTIDE SEQUENCE [LARGE SCALE GENOMIC DNA]</scope>
    <source>
        <strain evidence="3 4">JCM 12404</strain>
    </source>
</reference>
<evidence type="ECO:0000313" key="3">
    <source>
        <dbReference type="EMBL" id="BBX45879.1"/>
    </source>
</evidence>
<dbReference type="Proteomes" id="UP000465866">
    <property type="component" value="Chromosome"/>
</dbReference>
<dbReference type="CDD" id="cd23944">
    <property type="entry name" value="USP_Rv2623_repeat1"/>
    <property type="match status" value="1"/>
</dbReference>
<dbReference type="InterPro" id="IPR014729">
    <property type="entry name" value="Rossmann-like_a/b/a_fold"/>
</dbReference>
<dbReference type="PANTHER" id="PTHR43010">
    <property type="entry name" value="UNIVERSAL STRESS PROTEIN SLR1230"/>
    <property type="match status" value="1"/>
</dbReference>
<dbReference type="EMBL" id="AP022569">
    <property type="protein sequence ID" value="BBX45879.1"/>
    <property type="molecule type" value="Genomic_DNA"/>
</dbReference>
<dbReference type="KEGG" id="mcoo:MCOO_18940"/>
<protein>
    <submittedName>
        <fullName evidence="3">Universal stress protein</fullName>
    </submittedName>
</protein>
<dbReference type="Pfam" id="PF00582">
    <property type="entry name" value="Usp"/>
    <property type="match status" value="2"/>
</dbReference>
<dbReference type="PANTHER" id="PTHR43010:SF1">
    <property type="entry name" value="USPA DOMAIN-CONTAINING PROTEIN"/>
    <property type="match status" value="1"/>
</dbReference>
<dbReference type="RefSeq" id="WP_163776113.1">
    <property type="nucleotide sequence ID" value="NZ_AP022569.1"/>
</dbReference>
<name>A0A7I7KW02_9MYCO</name>
<dbReference type="PRINTS" id="PR01438">
    <property type="entry name" value="UNVRSLSTRESS"/>
</dbReference>
<dbReference type="InterPro" id="IPR006016">
    <property type="entry name" value="UspA"/>
</dbReference>
<sequence>MLETSTKFGIVVGVDGSPGSDAAVSWAAREASLRGEIVTLMHVVQPVVVSWPVSAGQASVAEWQDENARQAIDRARKGVDAVLDPERQHDVRSEVLYSHPVDALVDASKDARMIVVGSHGRGALGRLLMGSVSRGVAEHSHCVVAVIHASPDPRPDDAGAPILLGIDGSPASEAATAWAFEEASRRAAPLIALHAWSDVGVFPIFGMDWRDYQGEGEEVLAERLAGWQEHYPDVHLTRRLVCDTPAHWLLEESQRSQLVVVGSHGRGGFGGMRLGSVSAAIAQSATVPVIVVRTP</sequence>
<dbReference type="InterPro" id="IPR006015">
    <property type="entry name" value="Universal_stress_UspA"/>
</dbReference>
<dbReference type="Gene3D" id="3.40.50.620">
    <property type="entry name" value="HUPs"/>
    <property type="match status" value="2"/>
</dbReference>
<keyword evidence="4" id="KW-1185">Reference proteome</keyword>
<feature type="domain" description="UspA" evidence="2">
    <location>
        <begin position="10"/>
        <end position="148"/>
    </location>
</feature>
<organism evidence="3 4">
    <name type="scientific">Mycobacterium cookii</name>
    <dbReference type="NCBI Taxonomy" id="1775"/>
    <lineage>
        <taxon>Bacteria</taxon>
        <taxon>Bacillati</taxon>
        <taxon>Actinomycetota</taxon>
        <taxon>Actinomycetes</taxon>
        <taxon>Mycobacteriales</taxon>
        <taxon>Mycobacteriaceae</taxon>
        <taxon>Mycobacterium</taxon>
    </lineage>
</organism>
<feature type="domain" description="UspA" evidence="2">
    <location>
        <begin position="161"/>
        <end position="293"/>
    </location>
</feature>
<evidence type="ECO:0000256" key="1">
    <source>
        <dbReference type="ARBA" id="ARBA00008791"/>
    </source>
</evidence>
<dbReference type="InterPro" id="IPR051688">
    <property type="entry name" value="USP_A"/>
</dbReference>
<evidence type="ECO:0000313" key="4">
    <source>
        <dbReference type="Proteomes" id="UP000465866"/>
    </source>
</evidence>